<dbReference type="InterPro" id="IPR001853">
    <property type="entry name" value="DSBA-like_thioredoxin_dom"/>
</dbReference>
<dbReference type="PANTHER" id="PTHR42943">
    <property type="entry name" value="GLUTATHIONE S-TRANSFERASE KAPPA"/>
    <property type="match status" value="1"/>
</dbReference>
<dbReference type="PANTHER" id="PTHR42943:SF2">
    <property type="entry name" value="GLUTATHIONE S-TRANSFERASE KAPPA 1"/>
    <property type="match status" value="1"/>
</dbReference>
<evidence type="ECO:0000313" key="8">
    <source>
        <dbReference type="Proteomes" id="UP000034947"/>
    </source>
</evidence>
<evidence type="ECO:0000256" key="1">
    <source>
        <dbReference type="ARBA" id="ARBA00006494"/>
    </source>
</evidence>
<evidence type="ECO:0000256" key="5">
    <source>
        <dbReference type="PIRSR" id="PIRSR006386-1"/>
    </source>
</evidence>
<dbReference type="GO" id="GO:0005739">
    <property type="term" value="C:mitochondrion"/>
    <property type="evidence" value="ECO:0007669"/>
    <property type="project" value="TreeGrafter"/>
</dbReference>
<dbReference type="GO" id="GO:0004602">
    <property type="term" value="F:glutathione peroxidase activity"/>
    <property type="evidence" value="ECO:0007669"/>
    <property type="project" value="TreeGrafter"/>
</dbReference>
<dbReference type="GO" id="GO:0004364">
    <property type="term" value="F:glutathione transferase activity"/>
    <property type="evidence" value="ECO:0007669"/>
    <property type="project" value="UniProtKB-UniRule"/>
</dbReference>
<proteinExistence type="inferred from homology"/>
<dbReference type="InterPro" id="IPR036249">
    <property type="entry name" value="Thioredoxin-like_sf"/>
</dbReference>
<protein>
    <recommendedName>
        <fullName evidence="4">Glutathione S-transferase kappa</fullName>
        <ecNumber evidence="4">2.5.1.18</ecNumber>
    </recommendedName>
</protein>
<dbReference type="Gene3D" id="3.40.30.10">
    <property type="entry name" value="Glutaredoxin"/>
    <property type="match status" value="1"/>
</dbReference>
<dbReference type="OrthoDB" id="4664297at2759"/>
<evidence type="ECO:0000313" key="7">
    <source>
        <dbReference type="EMBL" id="KKK12487.1"/>
    </source>
</evidence>
<comment type="similarity">
    <text evidence="1 4">Belongs to the GST superfamily. Kappa family.</text>
</comment>
<dbReference type="GO" id="GO:0006749">
    <property type="term" value="P:glutathione metabolic process"/>
    <property type="evidence" value="ECO:0007669"/>
    <property type="project" value="TreeGrafter"/>
</dbReference>
<comment type="catalytic activity">
    <reaction evidence="3 4">
        <text>RX + glutathione = an S-substituted glutathione + a halide anion + H(+)</text>
        <dbReference type="Rhea" id="RHEA:16437"/>
        <dbReference type="ChEBI" id="CHEBI:15378"/>
        <dbReference type="ChEBI" id="CHEBI:16042"/>
        <dbReference type="ChEBI" id="CHEBI:17792"/>
        <dbReference type="ChEBI" id="CHEBI:57925"/>
        <dbReference type="ChEBI" id="CHEBI:90779"/>
        <dbReference type="EC" id="2.5.1.18"/>
    </reaction>
</comment>
<keyword evidence="8" id="KW-1185">Reference proteome</keyword>
<evidence type="ECO:0000256" key="4">
    <source>
        <dbReference type="PIRNR" id="PIRNR006386"/>
    </source>
</evidence>
<dbReference type="SUPFAM" id="SSF52833">
    <property type="entry name" value="Thioredoxin-like"/>
    <property type="match status" value="1"/>
</dbReference>
<dbReference type="FunFam" id="3.40.30.10:FF:000096">
    <property type="entry name" value="Glutathione S-transferase kappa"/>
    <property type="match status" value="1"/>
</dbReference>
<dbReference type="Proteomes" id="UP000034947">
    <property type="component" value="Unassembled WGS sequence"/>
</dbReference>
<name>A0A0F8WME4_9EURO</name>
<reference evidence="7 8" key="1">
    <citation type="submission" date="2015-02" db="EMBL/GenBank/DDBJ databases">
        <title>Draft Genome Sequences of Two Closely-Related Aflatoxigenic Aspergillus Species Obtained from the Cote d'Ivoire.</title>
        <authorList>
            <person name="Moore G.G."/>
            <person name="Beltz S.B."/>
            <person name="Mack B.M."/>
        </authorList>
    </citation>
    <scope>NUCLEOTIDE SEQUENCE [LARGE SCALE GENOMIC DNA]</scope>
    <source>
        <strain evidence="7 8">SRRC1432</strain>
    </source>
</reference>
<dbReference type="EC" id="2.5.1.18" evidence="4"/>
<sequence>MASPSITLYLDIVSPFSYIAYYVLRHSAIFSTCKINYVPISLGGLFKLCSNTPPIAVKSYKYAWINRERLSWANRFRVPMGQQVPEGFPQNTLPLQQVLCAISRDAPDSLAPAIDALYDSLWAKGNGRTVELDSFLPILTAILGEVDAKAMLDLSEDAGIKSLLQSNTQKLFESGGFGLPWFECTSSDGEVNCFWGVDRIWQVVEFLGLVENREELAQFIPGVTISP</sequence>
<dbReference type="InterPro" id="IPR051924">
    <property type="entry name" value="GST_Kappa/NadH"/>
</dbReference>
<feature type="active site" description="Nucleophile" evidence="5">
    <location>
        <position position="14"/>
    </location>
</feature>
<keyword evidence="2 4" id="KW-0808">Transferase</keyword>
<feature type="domain" description="DSBA-like thioredoxin" evidence="6">
    <location>
        <begin position="6"/>
        <end position="206"/>
    </location>
</feature>
<dbReference type="AlphaFoldDB" id="A0A0F8WME4"/>
<gene>
    <name evidence="7" type="ORF">AOCH_006589</name>
</gene>
<comment type="caution">
    <text evidence="7">The sequence shown here is derived from an EMBL/GenBank/DDBJ whole genome shotgun (WGS) entry which is preliminary data.</text>
</comment>
<evidence type="ECO:0000259" key="6">
    <source>
        <dbReference type="Pfam" id="PF01323"/>
    </source>
</evidence>
<dbReference type="InterPro" id="IPR014440">
    <property type="entry name" value="HCCAis_GSTk"/>
</dbReference>
<evidence type="ECO:0000256" key="3">
    <source>
        <dbReference type="ARBA" id="ARBA00047960"/>
    </source>
</evidence>
<dbReference type="VEuPathDB" id="FungiDB:P175DRAFT_0477731"/>
<accession>A0A0F8WME4</accession>
<dbReference type="EMBL" id="JYKN01003455">
    <property type="protein sequence ID" value="KKK12487.1"/>
    <property type="molecule type" value="Genomic_DNA"/>
</dbReference>
<dbReference type="Pfam" id="PF01323">
    <property type="entry name" value="DSBA"/>
    <property type="match status" value="1"/>
</dbReference>
<organism evidence="7 8">
    <name type="scientific">Aspergillus ochraceoroseus</name>
    <dbReference type="NCBI Taxonomy" id="138278"/>
    <lineage>
        <taxon>Eukaryota</taxon>
        <taxon>Fungi</taxon>
        <taxon>Dikarya</taxon>
        <taxon>Ascomycota</taxon>
        <taxon>Pezizomycotina</taxon>
        <taxon>Eurotiomycetes</taxon>
        <taxon>Eurotiomycetidae</taxon>
        <taxon>Eurotiales</taxon>
        <taxon>Aspergillaceae</taxon>
        <taxon>Aspergillus</taxon>
        <taxon>Aspergillus subgen. Nidulantes</taxon>
    </lineage>
</organism>
<dbReference type="GO" id="GO:0005777">
    <property type="term" value="C:peroxisome"/>
    <property type="evidence" value="ECO:0007669"/>
    <property type="project" value="TreeGrafter"/>
</dbReference>
<dbReference type="PIRSF" id="PIRSF006386">
    <property type="entry name" value="HCCAis_GSTk"/>
    <property type="match status" value="1"/>
</dbReference>
<evidence type="ECO:0000256" key="2">
    <source>
        <dbReference type="ARBA" id="ARBA00022679"/>
    </source>
</evidence>